<accession>A0A7T5VF40</accession>
<proteinExistence type="inferred from homology"/>
<comment type="similarity">
    <text evidence="1">Belongs to the thioredoxin family. DsbA subfamily.</text>
</comment>
<dbReference type="PANTHER" id="PTHR13887:SF14">
    <property type="entry name" value="DISULFIDE BOND FORMATION PROTEIN D"/>
    <property type="match status" value="1"/>
</dbReference>
<dbReference type="KEGG" id="dog:HP555_13255"/>
<reference evidence="8 9" key="1">
    <citation type="submission" date="2020-05" db="EMBL/GenBank/DDBJ databases">
        <title>Complete genome of Desulfobulbus oligotrophicus.</title>
        <authorList>
            <person name="Podar M."/>
        </authorList>
    </citation>
    <scope>NUCLEOTIDE SEQUENCE [LARGE SCALE GENOMIC DNA]</scope>
    <source>
        <strain evidence="8 9">Prop6</strain>
    </source>
</reference>
<evidence type="ECO:0000256" key="6">
    <source>
        <dbReference type="SAM" id="SignalP"/>
    </source>
</evidence>
<dbReference type="InterPro" id="IPR013766">
    <property type="entry name" value="Thioredoxin_domain"/>
</dbReference>
<dbReference type="InterPro" id="IPR011044">
    <property type="entry name" value="Quino_amine_DH_bsu"/>
</dbReference>
<feature type="chain" id="PRO_5032981925" evidence="6">
    <location>
        <begin position="20"/>
        <end position="287"/>
    </location>
</feature>
<evidence type="ECO:0000313" key="8">
    <source>
        <dbReference type="EMBL" id="QQG66763.1"/>
    </source>
</evidence>
<keyword evidence="3" id="KW-0560">Oxidoreductase</keyword>
<keyword evidence="2 6" id="KW-0732">Signal</keyword>
<evidence type="ECO:0000256" key="2">
    <source>
        <dbReference type="ARBA" id="ARBA00022729"/>
    </source>
</evidence>
<dbReference type="Pfam" id="PF13462">
    <property type="entry name" value="Thioredoxin_4"/>
    <property type="match status" value="1"/>
</dbReference>
<feature type="signal peptide" evidence="6">
    <location>
        <begin position="1"/>
        <end position="19"/>
    </location>
</feature>
<dbReference type="EMBL" id="CP054140">
    <property type="protein sequence ID" value="QQG66763.1"/>
    <property type="molecule type" value="Genomic_DNA"/>
</dbReference>
<evidence type="ECO:0000256" key="4">
    <source>
        <dbReference type="ARBA" id="ARBA00023157"/>
    </source>
</evidence>
<keyword evidence="5" id="KW-0676">Redox-active center</keyword>
<dbReference type="SUPFAM" id="SSF50969">
    <property type="entry name" value="YVTN repeat-like/Quinoprotein amine dehydrogenase"/>
    <property type="match status" value="1"/>
</dbReference>
<dbReference type="SUPFAM" id="SSF52833">
    <property type="entry name" value="Thioredoxin-like"/>
    <property type="match status" value="1"/>
</dbReference>
<dbReference type="PROSITE" id="PS51352">
    <property type="entry name" value="THIOREDOXIN_2"/>
    <property type="match status" value="1"/>
</dbReference>
<keyword evidence="9" id="KW-1185">Reference proteome</keyword>
<dbReference type="InterPro" id="IPR036249">
    <property type="entry name" value="Thioredoxin-like_sf"/>
</dbReference>
<evidence type="ECO:0000256" key="1">
    <source>
        <dbReference type="ARBA" id="ARBA00005791"/>
    </source>
</evidence>
<dbReference type="Proteomes" id="UP000596092">
    <property type="component" value="Chromosome"/>
</dbReference>
<name>A0A7T5VF40_9BACT</name>
<organism evidence="8 9">
    <name type="scientific">Desulfobulbus oligotrophicus</name>
    <dbReference type="NCBI Taxonomy" id="1909699"/>
    <lineage>
        <taxon>Bacteria</taxon>
        <taxon>Pseudomonadati</taxon>
        <taxon>Thermodesulfobacteriota</taxon>
        <taxon>Desulfobulbia</taxon>
        <taxon>Desulfobulbales</taxon>
        <taxon>Desulfobulbaceae</taxon>
        <taxon>Desulfobulbus</taxon>
    </lineage>
</organism>
<dbReference type="GO" id="GO:0016491">
    <property type="term" value="F:oxidoreductase activity"/>
    <property type="evidence" value="ECO:0007669"/>
    <property type="project" value="UniProtKB-KW"/>
</dbReference>
<gene>
    <name evidence="8" type="ORF">HP555_13255</name>
</gene>
<dbReference type="AlphaFoldDB" id="A0A7T5VF40"/>
<evidence type="ECO:0000259" key="7">
    <source>
        <dbReference type="PROSITE" id="PS51352"/>
    </source>
</evidence>
<sequence>MLKSFLLCITLLLPFTSLAQDLDKINSDGDLYWSVQTSWPIPVKSRAIVQSLDNKKVFILGTNAKVYIFTSDGKRLGVIPVDPNVAAIDIAPRGEMLYLVNNKTNTYTAIDVSFKQNIDISGAPIRGAADAPVTLVVFSDFECPWCSKLEPVLAELLAQNQETLRIVFKHLPLPMHPQAETAALAAIAAQQQGKFWEMHDALFQNTTWNRNTVDETALRIGLNMEQYRVAMSSPQTVEQLAKDKSDAQAAEVTATPSLFINGRPVRDRSLPNLQKMVAEALEASATK</sequence>
<dbReference type="Gene3D" id="3.40.30.10">
    <property type="entry name" value="Glutaredoxin"/>
    <property type="match status" value="1"/>
</dbReference>
<dbReference type="PANTHER" id="PTHR13887">
    <property type="entry name" value="GLUTATHIONE S-TRANSFERASE KAPPA"/>
    <property type="match status" value="1"/>
</dbReference>
<protein>
    <submittedName>
        <fullName evidence="8">Thioredoxin domain-containing protein</fullName>
    </submittedName>
</protein>
<evidence type="ECO:0000256" key="5">
    <source>
        <dbReference type="ARBA" id="ARBA00023284"/>
    </source>
</evidence>
<feature type="domain" description="Thioredoxin" evidence="7">
    <location>
        <begin position="85"/>
        <end position="250"/>
    </location>
</feature>
<keyword evidence="4" id="KW-1015">Disulfide bond</keyword>
<evidence type="ECO:0000256" key="3">
    <source>
        <dbReference type="ARBA" id="ARBA00023002"/>
    </source>
</evidence>
<dbReference type="InterPro" id="IPR012336">
    <property type="entry name" value="Thioredoxin-like_fold"/>
</dbReference>
<evidence type="ECO:0000313" key="9">
    <source>
        <dbReference type="Proteomes" id="UP000596092"/>
    </source>
</evidence>
<dbReference type="RefSeq" id="WP_199263047.1">
    <property type="nucleotide sequence ID" value="NZ_CP054140.1"/>
</dbReference>